<dbReference type="Gene3D" id="3.10.20.90">
    <property type="entry name" value="Phosphatidylinositol 3-kinase Catalytic Subunit, Chain A, domain 1"/>
    <property type="match status" value="1"/>
</dbReference>
<evidence type="ECO:0000256" key="1">
    <source>
        <dbReference type="SAM" id="MobiDB-lite"/>
    </source>
</evidence>
<accession>A0ABV0MHB5</accession>
<evidence type="ECO:0000313" key="3">
    <source>
        <dbReference type="EMBL" id="MEQ2158366.1"/>
    </source>
</evidence>
<dbReference type="PANTHER" id="PTHR46221">
    <property type="entry name" value="FERM AND PDZ DOMAIN-CONTAINING PROTEIN FAMILY MEMBER"/>
    <property type="match status" value="1"/>
</dbReference>
<reference evidence="3 4" key="1">
    <citation type="submission" date="2021-06" db="EMBL/GenBank/DDBJ databases">
        <authorList>
            <person name="Palmer J.M."/>
        </authorList>
    </citation>
    <scope>NUCLEOTIDE SEQUENCE [LARGE SCALE GENOMIC DNA]</scope>
    <source>
        <strain evidence="3 4">GA_2019</strain>
        <tissue evidence="3">Muscle</tissue>
    </source>
</reference>
<organism evidence="3 4">
    <name type="scientific">Goodea atripinnis</name>
    <dbReference type="NCBI Taxonomy" id="208336"/>
    <lineage>
        <taxon>Eukaryota</taxon>
        <taxon>Metazoa</taxon>
        <taxon>Chordata</taxon>
        <taxon>Craniata</taxon>
        <taxon>Vertebrata</taxon>
        <taxon>Euteleostomi</taxon>
        <taxon>Actinopterygii</taxon>
        <taxon>Neopterygii</taxon>
        <taxon>Teleostei</taxon>
        <taxon>Neoteleostei</taxon>
        <taxon>Acanthomorphata</taxon>
        <taxon>Ovalentaria</taxon>
        <taxon>Atherinomorphae</taxon>
        <taxon>Cyprinodontiformes</taxon>
        <taxon>Goodeidae</taxon>
        <taxon>Goodea</taxon>
    </lineage>
</organism>
<dbReference type="Pfam" id="PF18038">
    <property type="entry name" value="FERM_N_2"/>
    <property type="match status" value="1"/>
</dbReference>
<gene>
    <name evidence="3" type="ORF">GOODEAATRI_011560</name>
</gene>
<feature type="non-terminal residue" evidence="3">
    <location>
        <position position="1"/>
    </location>
</feature>
<feature type="compositionally biased region" description="Low complexity" evidence="1">
    <location>
        <begin position="39"/>
        <end position="48"/>
    </location>
</feature>
<comment type="caution">
    <text evidence="3">The sequence shown here is derived from an EMBL/GenBank/DDBJ whole genome shotgun (WGS) entry which is preliminary data.</text>
</comment>
<proteinExistence type="predicted"/>
<dbReference type="InterPro" id="IPR029071">
    <property type="entry name" value="Ubiquitin-like_domsf"/>
</dbReference>
<dbReference type="Proteomes" id="UP001476798">
    <property type="component" value="Unassembled WGS sequence"/>
</dbReference>
<feature type="region of interest" description="Disordered" evidence="1">
    <location>
        <begin position="1"/>
        <end position="57"/>
    </location>
</feature>
<feature type="domain" description="Focal adhesion kinase N-terminal" evidence="2">
    <location>
        <begin position="63"/>
        <end position="154"/>
    </location>
</feature>
<evidence type="ECO:0000259" key="2">
    <source>
        <dbReference type="Pfam" id="PF18038"/>
    </source>
</evidence>
<feature type="compositionally biased region" description="Polar residues" evidence="1">
    <location>
        <begin position="14"/>
        <end position="27"/>
    </location>
</feature>
<name>A0ABV0MHB5_9TELE</name>
<dbReference type="PANTHER" id="PTHR46221:SF9">
    <property type="entry name" value="NON-SPECIFIC PROTEIN-TYROSINE KINASE"/>
    <property type="match status" value="1"/>
</dbReference>
<evidence type="ECO:0000313" key="4">
    <source>
        <dbReference type="Proteomes" id="UP001476798"/>
    </source>
</evidence>
<sequence>YDGQLAPAGPSKSGMASSSYLEPSLNHSAAGGCGVKSRPGMPGAPGTSGSAGGLERPPGSMDRVLKIFHYFETNSEPSTWASNIRHGDATDIRKIAEIHKLRCVSSLGLRLTHLHSDVLHWLHPDLGVSHVRERYEKQHPQEEWRYELRIRYFPKGYLSHFSEDKPSLNYLYHQQTFKQFANLNDEQSIHKFFEIISPIYPFDKECFKCALGVRLLCPM</sequence>
<dbReference type="EMBL" id="JAHRIO010000711">
    <property type="protein sequence ID" value="MEQ2158366.1"/>
    <property type="molecule type" value="Genomic_DNA"/>
</dbReference>
<dbReference type="SUPFAM" id="SSF54236">
    <property type="entry name" value="Ubiquitin-like"/>
    <property type="match status" value="1"/>
</dbReference>
<dbReference type="InterPro" id="IPR041390">
    <property type="entry name" value="FADK_N"/>
</dbReference>
<protein>
    <recommendedName>
        <fullName evidence="2">Focal adhesion kinase N-terminal domain-containing protein</fullName>
    </recommendedName>
</protein>
<keyword evidence="4" id="KW-1185">Reference proteome</keyword>